<organism evidence="4 5">
    <name type="scientific">Stylophora pistillata</name>
    <name type="common">Smooth cauliflower coral</name>
    <dbReference type="NCBI Taxonomy" id="50429"/>
    <lineage>
        <taxon>Eukaryota</taxon>
        <taxon>Metazoa</taxon>
        <taxon>Cnidaria</taxon>
        <taxon>Anthozoa</taxon>
        <taxon>Hexacorallia</taxon>
        <taxon>Scleractinia</taxon>
        <taxon>Astrocoeniina</taxon>
        <taxon>Pocilloporidae</taxon>
        <taxon>Stylophora</taxon>
    </lineage>
</organism>
<dbReference type="GO" id="GO:0008270">
    <property type="term" value="F:zinc ion binding"/>
    <property type="evidence" value="ECO:0007669"/>
    <property type="project" value="UniProtKB-KW"/>
</dbReference>
<evidence type="ECO:0000313" key="5">
    <source>
        <dbReference type="Proteomes" id="UP000225706"/>
    </source>
</evidence>
<feature type="domain" description="C3H1-type" evidence="3">
    <location>
        <begin position="40"/>
        <end position="66"/>
    </location>
</feature>
<dbReference type="Pfam" id="PF22628">
    <property type="entry name" value="zf-CCCH_10"/>
    <property type="match status" value="1"/>
</dbReference>
<evidence type="ECO:0000256" key="2">
    <source>
        <dbReference type="PROSITE-ProRule" id="PRU00723"/>
    </source>
</evidence>
<dbReference type="InterPro" id="IPR000571">
    <property type="entry name" value="Znf_CCCH"/>
</dbReference>
<evidence type="ECO:0000313" key="4">
    <source>
        <dbReference type="EMBL" id="PFX22436.1"/>
    </source>
</evidence>
<dbReference type="Gene3D" id="3.30.1370.210">
    <property type="match status" value="1"/>
</dbReference>
<dbReference type="Proteomes" id="UP000225706">
    <property type="component" value="Unassembled WGS sequence"/>
</dbReference>
<gene>
    <name evidence="4" type="primary">mbl</name>
    <name evidence="4" type="ORF">AWC38_SpisGene13066</name>
</gene>
<dbReference type="EMBL" id="LSMT01000240">
    <property type="protein sequence ID" value="PFX22436.1"/>
    <property type="molecule type" value="Genomic_DNA"/>
</dbReference>
<dbReference type="InterPro" id="IPR054429">
    <property type="entry name" value="Znf-CCCH_Muscleblind-like"/>
</dbReference>
<keyword evidence="2" id="KW-0863">Zinc-finger</keyword>
<protein>
    <submittedName>
        <fullName evidence="4">Protein muscleblind</fullName>
    </submittedName>
</protein>
<feature type="zinc finger region" description="C3H1-type" evidence="2">
    <location>
        <begin position="40"/>
        <end position="66"/>
    </location>
</feature>
<keyword evidence="2" id="KW-0479">Metal-binding</keyword>
<keyword evidence="5" id="KW-1185">Reference proteome</keyword>
<name>A0A2B4RZ61_STYPI</name>
<dbReference type="AlphaFoldDB" id="A0A2B4RZ61"/>
<proteinExistence type="inferred from homology"/>
<accession>A0A2B4RZ61</accession>
<comment type="similarity">
    <text evidence="1">Belongs to the muscleblind family.</text>
</comment>
<dbReference type="OrthoDB" id="6285980at2759"/>
<sequence length="79" mass="8855">MYHSWPKTYDCNMSRTEAPKITKIGSTRGRINRENVEVVDGKVTVCRDAVKGKCMRPNCKYYHPEVGSSGVASSTKSTR</sequence>
<dbReference type="PROSITE" id="PS50103">
    <property type="entry name" value="ZF_C3H1"/>
    <property type="match status" value="1"/>
</dbReference>
<evidence type="ECO:0000259" key="3">
    <source>
        <dbReference type="PROSITE" id="PS50103"/>
    </source>
</evidence>
<evidence type="ECO:0000256" key="1">
    <source>
        <dbReference type="ARBA" id="ARBA00038226"/>
    </source>
</evidence>
<comment type="caution">
    <text evidence="4">The sequence shown here is derived from an EMBL/GenBank/DDBJ whole genome shotgun (WGS) entry which is preliminary data.</text>
</comment>
<keyword evidence="2" id="KW-0862">Zinc</keyword>
<reference evidence="5" key="1">
    <citation type="journal article" date="2017" name="bioRxiv">
        <title>Comparative analysis of the genomes of Stylophora pistillata and Acropora digitifera provides evidence for extensive differences between species of corals.</title>
        <authorList>
            <person name="Voolstra C.R."/>
            <person name="Li Y."/>
            <person name="Liew Y.J."/>
            <person name="Baumgarten S."/>
            <person name="Zoccola D."/>
            <person name="Flot J.-F."/>
            <person name="Tambutte S."/>
            <person name="Allemand D."/>
            <person name="Aranda M."/>
        </authorList>
    </citation>
    <scope>NUCLEOTIDE SEQUENCE [LARGE SCALE GENOMIC DNA]</scope>
</reference>